<reference evidence="2" key="2">
    <citation type="submission" date="2013-12" db="EMBL/GenBank/DDBJ databases">
        <title>Evolution of pathogenesis and genome organization in the Tremellales.</title>
        <authorList>
            <person name="Cuomo C."/>
            <person name="Litvintseva A."/>
            <person name="Heitman J."/>
            <person name="Chen Y."/>
            <person name="Sun S."/>
            <person name="Springer D."/>
            <person name="Dromer F."/>
            <person name="Young S."/>
            <person name="Zeng Q."/>
            <person name="Chapman S."/>
            <person name="Gujja S."/>
            <person name="Saif S."/>
            <person name="Birren B."/>
        </authorList>
    </citation>
    <scope>NUCLEOTIDE SEQUENCE [LARGE SCALE GENOMIC DNA]</scope>
    <source>
        <strain evidence="2">CBS 10435</strain>
    </source>
</reference>
<dbReference type="AlphaFoldDB" id="A0A1B9ITS3"/>
<organism evidence="1 2">
    <name type="scientific">Kwoniella mangroviensis CBS 10435</name>
    <dbReference type="NCBI Taxonomy" id="1331196"/>
    <lineage>
        <taxon>Eukaryota</taxon>
        <taxon>Fungi</taxon>
        <taxon>Dikarya</taxon>
        <taxon>Basidiomycota</taxon>
        <taxon>Agaricomycotina</taxon>
        <taxon>Tremellomycetes</taxon>
        <taxon>Tremellales</taxon>
        <taxon>Cryptococcaceae</taxon>
        <taxon>Kwoniella</taxon>
    </lineage>
</organism>
<sequence>MLIPTSRFRSRDLQKRRQASSSKIALGLGLAHEYSRREWKVVNAVRDPSTIPTLEGVCVIKIDAAEVEDAKNARGIHFEDESLTTFTLDPGHINTRLGQKASEFMGYPPPHSVEDTAPKIVRFIEDASRAETSGGLWRVDGKRSQW</sequence>
<evidence type="ECO:0000313" key="1">
    <source>
        <dbReference type="EMBL" id="OCF58900.1"/>
    </source>
</evidence>
<name>A0A1B9ITS3_9TREE</name>
<evidence type="ECO:0000313" key="2">
    <source>
        <dbReference type="Proteomes" id="UP000092583"/>
    </source>
</evidence>
<reference evidence="1 2" key="1">
    <citation type="submission" date="2013-07" db="EMBL/GenBank/DDBJ databases">
        <title>The Genome Sequence of Kwoniella mangroviensis CBS10435.</title>
        <authorList>
            <consortium name="The Broad Institute Genome Sequencing Platform"/>
            <person name="Cuomo C."/>
            <person name="Litvintseva A."/>
            <person name="Chen Y."/>
            <person name="Heitman J."/>
            <person name="Sun S."/>
            <person name="Springer D."/>
            <person name="Dromer F."/>
            <person name="Young S.K."/>
            <person name="Zeng Q."/>
            <person name="Gargeya S."/>
            <person name="Fitzgerald M."/>
            <person name="Abouelleil A."/>
            <person name="Alvarado L."/>
            <person name="Berlin A.M."/>
            <person name="Chapman S.B."/>
            <person name="Dewar J."/>
            <person name="Goldberg J."/>
            <person name="Griggs A."/>
            <person name="Gujja S."/>
            <person name="Hansen M."/>
            <person name="Howarth C."/>
            <person name="Imamovic A."/>
            <person name="Larimer J."/>
            <person name="McCowan C."/>
            <person name="Murphy C."/>
            <person name="Pearson M."/>
            <person name="Priest M."/>
            <person name="Roberts A."/>
            <person name="Saif S."/>
            <person name="Shea T."/>
            <person name="Sykes S."/>
            <person name="Wortman J."/>
            <person name="Nusbaum C."/>
            <person name="Birren B."/>
        </authorList>
    </citation>
    <scope>NUCLEOTIDE SEQUENCE [LARGE SCALE GENOMIC DNA]</scope>
    <source>
        <strain evidence="1 2">CBS 10435</strain>
    </source>
</reference>
<gene>
    <name evidence="1" type="ORF">L486_03393</name>
</gene>
<dbReference type="OrthoDB" id="9876299at2759"/>
<dbReference type="EMBL" id="KI669461">
    <property type="protein sequence ID" value="OCF58900.1"/>
    <property type="molecule type" value="Genomic_DNA"/>
</dbReference>
<proteinExistence type="predicted"/>
<accession>A0A1B9ITS3</accession>
<keyword evidence="2" id="KW-1185">Reference proteome</keyword>
<dbReference type="Proteomes" id="UP000092583">
    <property type="component" value="Unassembled WGS sequence"/>
</dbReference>
<protein>
    <submittedName>
        <fullName evidence="1">Uncharacterized protein</fullName>
    </submittedName>
</protein>